<dbReference type="EMBL" id="MU864603">
    <property type="protein sequence ID" value="KAK4182856.1"/>
    <property type="molecule type" value="Genomic_DNA"/>
</dbReference>
<keyword evidence="4" id="KW-1185">Reference proteome</keyword>
<feature type="compositionally biased region" description="Basic and acidic residues" evidence="1">
    <location>
        <begin position="328"/>
        <end position="359"/>
    </location>
</feature>
<dbReference type="AlphaFoldDB" id="A0AAN7ABU3"/>
<dbReference type="PANTHER" id="PTHR36223:SF1">
    <property type="entry name" value="TRANSCRIPTION ELONGATION FACTOR EAF N-TERMINAL DOMAIN-CONTAINING PROTEIN"/>
    <property type="match status" value="1"/>
</dbReference>
<reference evidence="3" key="2">
    <citation type="submission" date="2023-05" db="EMBL/GenBank/DDBJ databases">
        <authorList>
            <consortium name="Lawrence Berkeley National Laboratory"/>
            <person name="Steindorff A."/>
            <person name="Hensen N."/>
            <person name="Bonometti L."/>
            <person name="Westerberg I."/>
            <person name="Brannstrom I.O."/>
            <person name="Guillou S."/>
            <person name="Cros-Aarteil S."/>
            <person name="Calhoun S."/>
            <person name="Haridas S."/>
            <person name="Kuo A."/>
            <person name="Mondo S."/>
            <person name="Pangilinan J."/>
            <person name="Riley R."/>
            <person name="Labutti K."/>
            <person name="Andreopoulos B."/>
            <person name="Lipzen A."/>
            <person name="Chen C."/>
            <person name="Yanf M."/>
            <person name="Daum C."/>
            <person name="Ng V."/>
            <person name="Clum A."/>
            <person name="Ohm R."/>
            <person name="Martin F."/>
            <person name="Silar P."/>
            <person name="Natvig D."/>
            <person name="Lalanne C."/>
            <person name="Gautier V."/>
            <person name="Ament-Velasquez S.L."/>
            <person name="Kruys A."/>
            <person name="Hutchinson M.I."/>
            <person name="Powell A.J."/>
            <person name="Barry K."/>
            <person name="Miller A.N."/>
            <person name="Grigoriev I.V."/>
            <person name="Debuchy R."/>
            <person name="Gladieux P."/>
            <person name="Thoren M.H."/>
            <person name="Johannesson H."/>
        </authorList>
    </citation>
    <scope>NUCLEOTIDE SEQUENCE</scope>
    <source>
        <strain evidence="3">PSN309</strain>
    </source>
</reference>
<dbReference type="Pfam" id="PF25534">
    <property type="entry name" value="DUF7918"/>
    <property type="match status" value="1"/>
</dbReference>
<accession>A0AAN7ABU3</accession>
<feature type="domain" description="DUF7918" evidence="2">
    <location>
        <begin position="187"/>
        <end position="268"/>
    </location>
</feature>
<dbReference type="InterPro" id="IPR057678">
    <property type="entry name" value="DUF7918"/>
</dbReference>
<proteinExistence type="predicted"/>
<dbReference type="Proteomes" id="UP001302126">
    <property type="component" value="Unassembled WGS sequence"/>
</dbReference>
<feature type="region of interest" description="Disordered" evidence="1">
    <location>
        <begin position="166"/>
        <end position="185"/>
    </location>
</feature>
<name>A0AAN7ABU3_9PEZI</name>
<comment type="caution">
    <text evidence="3">The sequence shown here is derived from an EMBL/GenBank/DDBJ whole genome shotgun (WGS) entry which is preliminary data.</text>
</comment>
<evidence type="ECO:0000313" key="4">
    <source>
        <dbReference type="Proteomes" id="UP001302126"/>
    </source>
</evidence>
<dbReference type="PANTHER" id="PTHR36223">
    <property type="entry name" value="BETA-LACTAMASE-TYPE TRANSPEPTIDASE FOLD DOMAIN CONTAINING PROTEIN"/>
    <property type="match status" value="1"/>
</dbReference>
<protein>
    <recommendedName>
        <fullName evidence="2">DUF7918 domain-containing protein</fullName>
    </recommendedName>
</protein>
<feature type="region of interest" description="Disordered" evidence="1">
    <location>
        <begin position="328"/>
        <end position="361"/>
    </location>
</feature>
<reference evidence="3" key="1">
    <citation type="journal article" date="2023" name="Mol. Phylogenet. Evol.">
        <title>Genome-scale phylogeny and comparative genomics of the fungal order Sordariales.</title>
        <authorList>
            <person name="Hensen N."/>
            <person name="Bonometti L."/>
            <person name="Westerberg I."/>
            <person name="Brannstrom I.O."/>
            <person name="Guillou S."/>
            <person name="Cros-Aarteil S."/>
            <person name="Calhoun S."/>
            <person name="Haridas S."/>
            <person name="Kuo A."/>
            <person name="Mondo S."/>
            <person name="Pangilinan J."/>
            <person name="Riley R."/>
            <person name="LaButti K."/>
            <person name="Andreopoulos B."/>
            <person name="Lipzen A."/>
            <person name="Chen C."/>
            <person name="Yan M."/>
            <person name="Daum C."/>
            <person name="Ng V."/>
            <person name="Clum A."/>
            <person name="Steindorff A."/>
            <person name="Ohm R.A."/>
            <person name="Martin F."/>
            <person name="Silar P."/>
            <person name="Natvig D.O."/>
            <person name="Lalanne C."/>
            <person name="Gautier V."/>
            <person name="Ament-Velasquez S.L."/>
            <person name="Kruys A."/>
            <person name="Hutchinson M.I."/>
            <person name="Powell A.J."/>
            <person name="Barry K."/>
            <person name="Miller A.N."/>
            <person name="Grigoriev I.V."/>
            <person name="Debuchy R."/>
            <person name="Gladieux P."/>
            <person name="Hiltunen Thoren M."/>
            <person name="Johannesson H."/>
        </authorList>
    </citation>
    <scope>NUCLEOTIDE SEQUENCE</scope>
    <source>
        <strain evidence="3">PSN309</strain>
    </source>
</reference>
<organism evidence="3 4">
    <name type="scientific">Podospora australis</name>
    <dbReference type="NCBI Taxonomy" id="1536484"/>
    <lineage>
        <taxon>Eukaryota</taxon>
        <taxon>Fungi</taxon>
        <taxon>Dikarya</taxon>
        <taxon>Ascomycota</taxon>
        <taxon>Pezizomycotina</taxon>
        <taxon>Sordariomycetes</taxon>
        <taxon>Sordariomycetidae</taxon>
        <taxon>Sordariales</taxon>
        <taxon>Podosporaceae</taxon>
        <taxon>Podospora</taxon>
    </lineage>
</organism>
<evidence type="ECO:0000259" key="2">
    <source>
        <dbReference type="Pfam" id="PF25534"/>
    </source>
</evidence>
<gene>
    <name evidence="3" type="ORF">QBC35DRAFT_456862</name>
</gene>
<evidence type="ECO:0000256" key="1">
    <source>
        <dbReference type="SAM" id="MobiDB-lite"/>
    </source>
</evidence>
<evidence type="ECO:0000313" key="3">
    <source>
        <dbReference type="EMBL" id="KAK4182856.1"/>
    </source>
</evidence>
<sequence length="413" mass="45737">MVGVDVGTGRLRVSATVCLASYNFQAGETAKEYDDPDGAEGRNHGMNVDDFDLTPQQLQGGSIPYIVKYIEAKPGTKFAYNVDVLPSFFNDLQADHIGYSVSNDGNISLPLHIPRESVRGKLRNRWFGSEYNGFLRYDPNQARFHRAGSPLGLPGVVPLNRVLEKSTTPESSAGRRPPEVGVPGAASGEVWQETRFQFPAFDIVEPDAVSTEDLKGQMKAAKNYGVLKVFLFKLDKAQVIPLDTSVPAYTAAKTLTIAEKALKGKAVDFITRQLFGPKAPTLWHVEFRYRSKQGLIKEGIVPRQTVSDEINGMSEAEVRQRLASLLEGQRRSEQGQEDQKDMVRVKQEGPKMSDAESTSRYHARKLANSRLEVDLTAPAVKREASHMDEAGFSAKYKTWKLEGGRVEVDLTDD</sequence>